<feature type="transmembrane region" description="Helical" evidence="2">
    <location>
        <begin position="358"/>
        <end position="376"/>
    </location>
</feature>
<evidence type="ECO:0000256" key="1">
    <source>
        <dbReference type="SAM" id="Coils"/>
    </source>
</evidence>
<reference evidence="3" key="1">
    <citation type="journal article" date="1997" name="Nucleic Acids Res.">
        <title>tRNAscan-SE: a program for improved detection of transfer RNA genes in genomic sequence.</title>
        <authorList>
            <person name="Lowe T.M."/>
            <person name="Eddy S.R."/>
        </authorList>
    </citation>
    <scope>NUCLEOTIDE SEQUENCE [LARGE SCALE GENOMIC DNA]</scope>
</reference>
<keyword evidence="2" id="KW-0812">Transmembrane</keyword>
<evidence type="ECO:0000313" key="4">
    <source>
        <dbReference type="RefSeq" id="XP_017872254.1"/>
    </source>
</evidence>
<sequence>MSSKDTLQNHNSNWCGMEQNLNQDIDELNSTFEKLMRPHKSKYAYLRPSTSPILTDPITPRQQPNAIQTVATATTPQPMDMPSRMRAIKVFNVMLARLWRRRCAEVCDLHELVRKYQIKASTMRDDLFMRNRMICKEQRRCDRLEMELREVKYAAELRSQGCISVENALNALRRKEAKLRRELRVKTQECNSFAELLNATKTEMFQELTKFRECAHELAEQQRQNRVLEMRNAELEDELLTLKDRFQAQHDDIVIAVHSKQEKIDKAYEALKGYEQELAELELKHAELLRETRNDRIAQEIKKIERNIGMVRYVIYFINPYRWRVLRSIWPSLSLIAHEVVARFLNVPIRKPISMPKMSVASVGICVTIILLIGAVF</sequence>
<keyword evidence="2" id="KW-1133">Transmembrane helix</keyword>
<keyword evidence="1" id="KW-0175">Coiled coil</keyword>
<dbReference type="RefSeq" id="XP_017872254.1">
    <property type="nucleotide sequence ID" value="XM_018016765.1"/>
</dbReference>
<reference evidence="4" key="3">
    <citation type="submission" date="2025-08" db="UniProtKB">
        <authorList>
            <consortium name="RefSeq"/>
        </authorList>
    </citation>
    <scope>IDENTIFICATION</scope>
    <source>
        <tissue evidence="4">Whole organism</tissue>
    </source>
</reference>
<protein>
    <submittedName>
        <fullName evidence="4">Uncharacterized protein LOC108619929</fullName>
    </submittedName>
</protein>
<accession>A0ABM1PYG8</accession>
<keyword evidence="3" id="KW-1185">Reference proteome</keyword>
<feature type="coiled-coil region" evidence="1">
    <location>
        <begin position="218"/>
        <end position="291"/>
    </location>
</feature>
<dbReference type="GeneID" id="108619929"/>
<name>A0ABM1PYG8_DROAR</name>
<keyword evidence="2" id="KW-0472">Membrane</keyword>
<reference evidence="3" key="2">
    <citation type="journal article" date="2016" name="G3 (Bethesda)">
        <title>Genome Evolution in Three Species of Cactophilic Drosophila.</title>
        <authorList>
            <person name="Sanchez-Flores A."/>
            <person name="Penazola F."/>
            <person name="Carpinteyro-Ponce J."/>
            <person name="Nazario-Yepiz N."/>
            <person name="Abreu-Goodger C."/>
            <person name="Machado C.A."/>
            <person name="Markow T.A."/>
        </authorList>
    </citation>
    <scope>NUCLEOTIDE SEQUENCE [LARGE SCALE GENOMIC DNA]</scope>
</reference>
<organism evidence="3 4">
    <name type="scientific">Drosophila arizonae</name>
    <name type="common">Fruit fly</name>
    <dbReference type="NCBI Taxonomy" id="7263"/>
    <lineage>
        <taxon>Eukaryota</taxon>
        <taxon>Metazoa</taxon>
        <taxon>Ecdysozoa</taxon>
        <taxon>Arthropoda</taxon>
        <taxon>Hexapoda</taxon>
        <taxon>Insecta</taxon>
        <taxon>Pterygota</taxon>
        <taxon>Neoptera</taxon>
        <taxon>Endopterygota</taxon>
        <taxon>Diptera</taxon>
        <taxon>Brachycera</taxon>
        <taxon>Muscomorpha</taxon>
        <taxon>Ephydroidea</taxon>
        <taxon>Drosophilidae</taxon>
        <taxon>Drosophila</taxon>
    </lineage>
</organism>
<evidence type="ECO:0000256" key="2">
    <source>
        <dbReference type="SAM" id="Phobius"/>
    </source>
</evidence>
<proteinExistence type="predicted"/>
<dbReference type="Proteomes" id="UP000694904">
    <property type="component" value="Chromosome X"/>
</dbReference>
<evidence type="ECO:0000313" key="3">
    <source>
        <dbReference type="Proteomes" id="UP000694904"/>
    </source>
</evidence>
<feature type="coiled-coil region" evidence="1">
    <location>
        <begin position="162"/>
        <end position="189"/>
    </location>
</feature>
<gene>
    <name evidence="4" type="primary">LOC108619929</name>
</gene>